<proteinExistence type="predicted"/>
<feature type="signal peptide" evidence="1">
    <location>
        <begin position="1"/>
        <end position="21"/>
    </location>
</feature>
<dbReference type="Proteomes" id="UP000297972">
    <property type="component" value="Unassembled WGS sequence"/>
</dbReference>
<dbReference type="AlphaFoldDB" id="A0A4Z1CGS3"/>
<comment type="caution">
    <text evidence="2">The sequence shown here is derived from an EMBL/GenBank/DDBJ whole genome shotgun (WGS) entry which is preliminary data.</text>
</comment>
<name>A0A4Z1CGS3_9RHOB</name>
<sequence>MFTKTILTALAVTFVATTSQAAEQRVNERPEFSAPRKAEQTLELPAYKVMSDKERVRANLARLDLVSVSVLRDGTAPADRSSREDY</sequence>
<evidence type="ECO:0000313" key="3">
    <source>
        <dbReference type="Proteomes" id="UP000297972"/>
    </source>
</evidence>
<reference evidence="2 3" key="1">
    <citation type="submission" date="2019-03" db="EMBL/GenBank/DDBJ databases">
        <authorList>
            <person name="Li J."/>
        </authorList>
    </citation>
    <scope>NUCLEOTIDE SEQUENCE [LARGE SCALE GENOMIC DNA]</scope>
    <source>
        <strain evidence="2 3">3058</strain>
    </source>
</reference>
<keyword evidence="3" id="KW-1185">Reference proteome</keyword>
<evidence type="ECO:0000256" key="1">
    <source>
        <dbReference type="SAM" id="SignalP"/>
    </source>
</evidence>
<evidence type="ECO:0000313" key="2">
    <source>
        <dbReference type="EMBL" id="TGN61739.1"/>
    </source>
</evidence>
<feature type="chain" id="PRO_5021372421" evidence="1">
    <location>
        <begin position="22"/>
        <end position="86"/>
    </location>
</feature>
<protein>
    <submittedName>
        <fullName evidence="2">Uncharacterized protein</fullName>
    </submittedName>
</protein>
<accession>A0A4Z1CGS3</accession>
<dbReference type="EMBL" id="SRPG01000072">
    <property type="protein sequence ID" value="TGN61739.1"/>
    <property type="molecule type" value="Genomic_DNA"/>
</dbReference>
<keyword evidence="1" id="KW-0732">Signal</keyword>
<organism evidence="2 3">
    <name type="scientific">Paracoccus liaowanqingii</name>
    <dbReference type="NCBI Taxonomy" id="2560053"/>
    <lineage>
        <taxon>Bacteria</taxon>
        <taxon>Pseudomonadati</taxon>
        <taxon>Pseudomonadota</taxon>
        <taxon>Alphaproteobacteria</taxon>
        <taxon>Rhodobacterales</taxon>
        <taxon>Paracoccaceae</taxon>
        <taxon>Paracoccus</taxon>
    </lineage>
</organism>
<gene>
    <name evidence="2" type="ORF">E4L95_09235</name>
</gene>
<dbReference type="RefSeq" id="WP_135817371.1">
    <property type="nucleotide sequence ID" value="NZ_SRPG01000072.1"/>
</dbReference>